<dbReference type="VEuPathDB" id="FungiDB:PAAG_00190"/>
<feature type="region of interest" description="Disordered" evidence="1">
    <location>
        <begin position="38"/>
        <end position="65"/>
    </location>
</feature>
<evidence type="ECO:0000313" key="3">
    <source>
        <dbReference type="Proteomes" id="UP000002059"/>
    </source>
</evidence>
<keyword evidence="3" id="KW-1185">Reference proteome</keyword>
<dbReference type="HOGENOM" id="CLU_3014789_0_0_1"/>
<reference evidence="2 3" key="1">
    <citation type="journal article" date="2011" name="PLoS Genet.">
        <title>Comparative genomic analysis of human fungal pathogens causing paracoccidioidomycosis.</title>
        <authorList>
            <person name="Desjardins C.A."/>
            <person name="Champion M.D."/>
            <person name="Holder J.W."/>
            <person name="Muszewska A."/>
            <person name="Goldberg J."/>
            <person name="Bailao A.M."/>
            <person name="Brigido M.M."/>
            <person name="Ferreira M.E."/>
            <person name="Garcia A.M."/>
            <person name="Grynberg M."/>
            <person name="Gujja S."/>
            <person name="Heiman D.I."/>
            <person name="Henn M.R."/>
            <person name="Kodira C.D."/>
            <person name="Leon-Narvaez H."/>
            <person name="Longo L.V."/>
            <person name="Ma L.J."/>
            <person name="Malavazi I."/>
            <person name="Matsuo A.L."/>
            <person name="Morais F.V."/>
            <person name="Pereira M."/>
            <person name="Rodriguez-Brito S."/>
            <person name="Sakthikumar S."/>
            <person name="Salem-Izacc S.M."/>
            <person name="Sykes S.M."/>
            <person name="Teixeira M.M."/>
            <person name="Vallejo M.C."/>
            <person name="Walter M.E."/>
            <person name="Yandava C."/>
            <person name="Young S."/>
            <person name="Zeng Q."/>
            <person name="Zucker J."/>
            <person name="Felipe M.S."/>
            <person name="Goldman G.H."/>
            <person name="Haas B.J."/>
            <person name="McEwen J.G."/>
            <person name="Nino-Vega G."/>
            <person name="Puccia R."/>
            <person name="San-Blas G."/>
            <person name="Soares C.M."/>
            <person name="Birren B.W."/>
            <person name="Cuomo C.A."/>
        </authorList>
    </citation>
    <scope>NUCLEOTIDE SEQUENCE [LARGE SCALE GENOMIC DNA]</scope>
    <source>
        <strain evidence="3">ATCC MYA-826 / Pb01</strain>
    </source>
</reference>
<gene>
    <name evidence="2" type="ORF">PAAG_00190</name>
</gene>
<sequence>MDISDKQAKVWKEPGIKGSTGSRIAKLYCCPEEEEEELMDSAGQVSQRKKEESREVAAAKNIGGK</sequence>
<dbReference type="RefSeq" id="XP_015700268.1">
    <property type="nucleotide sequence ID" value="XM_015843933.1"/>
</dbReference>
<dbReference type="GeneID" id="9101229"/>
<dbReference type="AlphaFoldDB" id="C1GNU5"/>
<proteinExistence type="predicted"/>
<accession>C1GNU5</accession>
<organism evidence="2 3">
    <name type="scientific">Paracoccidioides lutzii (strain ATCC MYA-826 / Pb01)</name>
    <name type="common">Paracoccidioides brasiliensis</name>
    <dbReference type="NCBI Taxonomy" id="502779"/>
    <lineage>
        <taxon>Eukaryota</taxon>
        <taxon>Fungi</taxon>
        <taxon>Dikarya</taxon>
        <taxon>Ascomycota</taxon>
        <taxon>Pezizomycotina</taxon>
        <taxon>Eurotiomycetes</taxon>
        <taxon>Eurotiomycetidae</taxon>
        <taxon>Onygenales</taxon>
        <taxon>Ajellomycetaceae</taxon>
        <taxon>Paracoccidioides</taxon>
    </lineage>
</organism>
<dbReference type="KEGG" id="pbl:PAAG_00190"/>
<dbReference type="Proteomes" id="UP000002059">
    <property type="component" value="Partially assembled WGS sequence"/>
</dbReference>
<dbReference type="EMBL" id="KN293992">
    <property type="protein sequence ID" value="EEH35867.2"/>
    <property type="molecule type" value="Genomic_DNA"/>
</dbReference>
<evidence type="ECO:0000256" key="1">
    <source>
        <dbReference type="SAM" id="MobiDB-lite"/>
    </source>
</evidence>
<evidence type="ECO:0000313" key="2">
    <source>
        <dbReference type="EMBL" id="EEH35867.2"/>
    </source>
</evidence>
<feature type="compositionally biased region" description="Basic and acidic residues" evidence="1">
    <location>
        <begin position="48"/>
        <end position="57"/>
    </location>
</feature>
<protein>
    <submittedName>
        <fullName evidence="2">Uncharacterized protein</fullName>
    </submittedName>
</protein>
<name>C1GNU5_PARBA</name>